<reference evidence="9" key="1">
    <citation type="submission" date="2020-11" db="EMBL/GenBank/DDBJ databases">
        <title>Novosphingobium aureum sp. nov., a marine bacterium isolated from sediment of a salt flat.</title>
        <authorList>
            <person name="Yoo Y."/>
            <person name="Kim J.-J."/>
        </authorList>
    </citation>
    <scope>NUCLEOTIDE SEQUENCE</scope>
    <source>
        <strain evidence="9">YJ-S2-02</strain>
    </source>
</reference>
<dbReference type="PROSITE" id="PS00909">
    <property type="entry name" value="MR_MLE_2"/>
    <property type="match status" value="1"/>
</dbReference>
<evidence type="ECO:0000256" key="5">
    <source>
        <dbReference type="PIRSR" id="PIRSR634603-1"/>
    </source>
</evidence>
<dbReference type="GO" id="GO:0009063">
    <property type="term" value="P:amino acid catabolic process"/>
    <property type="evidence" value="ECO:0007669"/>
    <property type="project" value="InterPro"/>
</dbReference>
<dbReference type="AlphaFoldDB" id="A0A931HAQ5"/>
<comment type="cofactor">
    <cofactor evidence="6 7">
        <name>Mg(2+)</name>
        <dbReference type="ChEBI" id="CHEBI:18420"/>
    </cofactor>
    <text evidence="6 7">Binds 1 Mg(2+) ion per subunit.</text>
</comment>
<evidence type="ECO:0000256" key="1">
    <source>
        <dbReference type="ARBA" id="ARBA00008031"/>
    </source>
</evidence>
<feature type="active site" description="Proton acceptor; specific for (S)-substrate epimerization" evidence="5">
    <location>
        <position position="250"/>
    </location>
</feature>
<evidence type="ECO:0000313" key="10">
    <source>
        <dbReference type="Proteomes" id="UP000617634"/>
    </source>
</evidence>
<accession>A0A931HAQ5</accession>
<dbReference type="CDD" id="cd03319">
    <property type="entry name" value="L-Ala-DL-Glu_epimerase"/>
    <property type="match status" value="1"/>
</dbReference>
<evidence type="ECO:0000256" key="6">
    <source>
        <dbReference type="PIRSR" id="PIRSR634603-3"/>
    </source>
</evidence>
<proteinExistence type="inferred from homology"/>
<evidence type="ECO:0000256" key="2">
    <source>
        <dbReference type="ARBA" id="ARBA00022723"/>
    </source>
</evidence>
<feature type="binding site" evidence="6">
    <location>
        <position position="228"/>
    </location>
    <ligand>
        <name>Mg(2+)</name>
        <dbReference type="ChEBI" id="CHEBI:18420"/>
    </ligand>
</feature>
<dbReference type="GO" id="GO:0006518">
    <property type="term" value="P:peptide metabolic process"/>
    <property type="evidence" value="ECO:0007669"/>
    <property type="project" value="UniProtKB-ARBA"/>
</dbReference>
<comment type="caution">
    <text evidence="9">The sequence shown here is derived from an EMBL/GenBank/DDBJ whole genome shotgun (WGS) entry which is preliminary data.</text>
</comment>
<dbReference type="GO" id="GO:0000287">
    <property type="term" value="F:magnesium ion binding"/>
    <property type="evidence" value="ECO:0007669"/>
    <property type="project" value="UniProtKB-ARBA"/>
</dbReference>
<dbReference type="PANTHER" id="PTHR48073">
    <property type="entry name" value="O-SUCCINYLBENZOATE SYNTHASE-RELATED"/>
    <property type="match status" value="1"/>
</dbReference>
<dbReference type="Pfam" id="PF02746">
    <property type="entry name" value="MR_MLE_N"/>
    <property type="match status" value="1"/>
</dbReference>
<dbReference type="SFLD" id="SFLDG00180">
    <property type="entry name" value="muconate_cycloisomerase"/>
    <property type="match status" value="1"/>
</dbReference>
<dbReference type="Gene3D" id="3.30.390.10">
    <property type="entry name" value="Enolase-like, N-terminal domain"/>
    <property type="match status" value="1"/>
</dbReference>
<feature type="binding site" evidence="6">
    <location>
        <position position="205"/>
    </location>
    <ligand>
        <name>Mg(2+)</name>
        <dbReference type="ChEBI" id="CHEBI:18420"/>
    </ligand>
</feature>
<name>A0A931HAQ5_9SPHN</name>
<dbReference type="Gene3D" id="3.20.20.120">
    <property type="entry name" value="Enolase-like C-terminal domain"/>
    <property type="match status" value="1"/>
</dbReference>
<dbReference type="InterPro" id="IPR013341">
    <property type="entry name" value="Mandelate_racemase_N_dom"/>
</dbReference>
<dbReference type="SUPFAM" id="SSF51604">
    <property type="entry name" value="Enolase C-terminal domain-like"/>
    <property type="match status" value="1"/>
</dbReference>
<keyword evidence="10" id="KW-1185">Reference proteome</keyword>
<dbReference type="InterPro" id="IPR034603">
    <property type="entry name" value="Dipeptide_epimerase"/>
</dbReference>
<dbReference type="PANTHER" id="PTHR48073:SF2">
    <property type="entry name" value="O-SUCCINYLBENZOATE SYNTHASE"/>
    <property type="match status" value="1"/>
</dbReference>
<dbReference type="InterPro" id="IPR013342">
    <property type="entry name" value="Mandelate_racemase_C"/>
</dbReference>
<feature type="active site" description="Proton acceptor; specific for (R)-substrate epimerization" evidence="5">
    <location>
        <position position="154"/>
    </location>
</feature>
<dbReference type="InterPro" id="IPR029065">
    <property type="entry name" value="Enolase_C-like"/>
</dbReference>
<feature type="binding site" evidence="6">
    <location>
        <position position="179"/>
    </location>
    <ligand>
        <name>Mg(2+)</name>
        <dbReference type="ChEBI" id="CHEBI:18420"/>
    </ligand>
</feature>
<keyword evidence="2 6" id="KW-0479">Metal-binding</keyword>
<dbReference type="SFLD" id="SFLDS00001">
    <property type="entry name" value="Enolase"/>
    <property type="match status" value="1"/>
</dbReference>
<evidence type="ECO:0000259" key="8">
    <source>
        <dbReference type="SMART" id="SM00922"/>
    </source>
</evidence>
<dbReference type="Proteomes" id="UP000617634">
    <property type="component" value="Unassembled WGS sequence"/>
</dbReference>
<dbReference type="InterPro" id="IPR029017">
    <property type="entry name" value="Enolase-like_N"/>
</dbReference>
<evidence type="ECO:0000256" key="4">
    <source>
        <dbReference type="ARBA" id="ARBA00023235"/>
    </source>
</evidence>
<feature type="domain" description="Mandelate racemase/muconate lactonizing enzyme C-terminal" evidence="8">
    <location>
        <begin position="131"/>
        <end position="226"/>
    </location>
</feature>
<evidence type="ECO:0000256" key="7">
    <source>
        <dbReference type="RuleBase" id="RU366006"/>
    </source>
</evidence>
<dbReference type="SMART" id="SM00922">
    <property type="entry name" value="MR_MLE"/>
    <property type="match status" value="1"/>
</dbReference>
<dbReference type="Pfam" id="PF13378">
    <property type="entry name" value="MR_MLE_C"/>
    <property type="match status" value="1"/>
</dbReference>
<organism evidence="9 10">
    <name type="scientific">Novosphingobium aureum</name>
    <dbReference type="NCBI Taxonomy" id="2792964"/>
    <lineage>
        <taxon>Bacteria</taxon>
        <taxon>Pseudomonadati</taxon>
        <taxon>Pseudomonadota</taxon>
        <taxon>Alphaproteobacteria</taxon>
        <taxon>Sphingomonadales</taxon>
        <taxon>Sphingomonadaceae</taxon>
        <taxon>Novosphingobium</taxon>
    </lineage>
</organism>
<keyword evidence="4 7" id="KW-0413">Isomerase</keyword>
<gene>
    <name evidence="9" type="ORF">I5E68_03545</name>
</gene>
<evidence type="ECO:0000313" key="9">
    <source>
        <dbReference type="EMBL" id="MBH0112026.1"/>
    </source>
</evidence>
<dbReference type="EMBL" id="JADZGI010000001">
    <property type="protein sequence ID" value="MBH0112026.1"/>
    <property type="molecule type" value="Genomic_DNA"/>
</dbReference>
<dbReference type="SFLD" id="SFLDF00010">
    <property type="entry name" value="dipeptide_epimerase"/>
    <property type="match status" value="1"/>
</dbReference>
<dbReference type="GO" id="GO:0016855">
    <property type="term" value="F:racemase and epimerase activity, acting on amino acids and derivatives"/>
    <property type="evidence" value="ECO:0007669"/>
    <property type="project" value="UniProtKB-UniRule"/>
</dbReference>
<sequence>MTRTRLTAEATTFALAQPFAIARGTREAIELVTVSIEREGVTGWGEGAPSARYGQDARTVLAAIEAVRPRVESGIDRAQLLAAMPPGSARNAIDCALWDLEAKLAGQPEGPLATPLPTVLPSAVTVGIAGPAAMAARAREVAAQGSAHAVLKVKLDARDIAARLRAVREAAPEARIIVDANESWDRRTLEAALPVLVETDVRLLEQPLPAGEDALLAGLSSPVPLACDESAHVAADVARLAPYYDYVTIKLDKSGGLTAALELADAAQAAGMGLMTGCMLCSSLSVAAAWPIAARSSFIDLDGPLWLARDRAGGAVLGADGLHAPAGLNWAGSRYGSPASDTRGGQP</sequence>
<dbReference type="EC" id="5.1.1.-" evidence="7"/>
<dbReference type="InterPro" id="IPR018110">
    <property type="entry name" value="Mandel_Rmase/mucon_lact_enz_CS"/>
</dbReference>
<dbReference type="SUPFAM" id="SSF54826">
    <property type="entry name" value="Enolase N-terminal domain-like"/>
    <property type="match status" value="1"/>
</dbReference>
<comment type="similarity">
    <text evidence="1 7">Belongs to the mandelate racemase/muconate lactonizing enzyme family.</text>
</comment>
<dbReference type="InterPro" id="IPR036849">
    <property type="entry name" value="Enolase-like_C_sf"/>
</dbReference>
<keyword evidence="3 6" id="KW-0460">Magnesium</keyword>
<dbReference type="RefSeq" id="WP_197160838.1">
    <property type="nucleotide sequence ID" value="NZ_JADZGI010000001.1"/>
</dbReference>
<protein>
    <recommendedName>
        <fullName evidence="7">Dipeptide epimerase</fullName>
        <ecNumber evidence="7">5.1.1.-</ecNumber>
    </recommendedName>
</protein>
<evidence type="ECO:0000256" key="3">
    <source>
        <dbReference type="ARBA" id="ARBA00022842"/>
    </source>
</evidence>